<comment type="caution">
    <text evidence="2">The sequence shown here is derived from an EMBL/GenBank/DDBJ whole genome shotgun (WGS) entry which is preliminary data.</text>
</comment>
<dbReference type="Pfam" id="PF12937">
    <property type="entry name" value="F-box-like"/>
    <property type="match status" value="1"/>
</dbReference>
<dbReference type="Gene3D" id="1.20.1280.50">
    <property type="match status" value="1"/>
</dbReference>
<sequence>MISTLPVELQAEILSHLPLEGQLSASQVCPSWHALLNTKSLASSRYLDEPHPGGLRIHHPHGVHRLLCDMNSKRPYSLVGKLSCDAWAQNKSDALKLYYIPSPEFDLVSEEETIAIDNNNCITESPFLDEPFINPAWIEERRVKRWMPVFCIRIFTKIYDYKAMERTKDLEASLLGKPLENITVREIINFIVERTMEKEKMLQQQWVRFTFWYGDEILIAFAYGPSAFRRPEESGVV</sequence>
<dbReference type="Proteomes" id="UP001370758">
    <property type="component" value="Unassembled WGS sequence"/>
</dbReference>
<feature type="domain" description="F-box" evidence="1">
    <location>
        <begin position="1"/>
        <end position="49"/>
    </location>
</feature>
<evidence type="ECO:0000259" key="1">
    <source>
        <dbReference type="PROSITE" id="PS50181"/>
    </source>
</evidence>
<proteinExistence type="predicted"/>
<dbReference type="SUPFAM" id="SSF81383">
    <property type="entry name" value="F-box domain"/>
    <property type="match status" value="1"/>
</dbReference>
<dbReference type="InterPro" id="IPR001810">
    <property type="entry name" value="F-box_dom"/>
</dbReference>
<dbReference type="CDD" id="cd09917">
    <property type="entry name" value="F-box_SF"/>
    <property type="match status" value="1"/>
</dbReference>
<accession>A0AAV9WNX7</accession>
<organism evidence="2 3">
    <name type="scientific">Arthrobotrys musiformis</name>
    <dbReference type="NCBI Taxonomy" id="47236"/>
    <lineage>
        <taxon>Eukaryota</taxon>
        <taxon>Fungi</taxon>
        <taxon>Dikarya</taxon>
        <taxon>Ascomycota</taxon>
        <taxon>Pezizomycotina</taxon>
        <taxon>Orbiliomycetes</taxon>
        <taxon>Orbiliales</taxon>
        <taxon>Orbiliaceae</taxon>
        <taxon>Arthrobotrys</taxon>
    </lineage>
</organism>
<dbReference type="EMBL" id="JAVHJL010000001">
    <property type="protein sequence ID" value="KAK6511599.1"/>
    <property type="molecule type" value="Genomic_DNA"/>
</dbReference>
<dbReference type="PROSITE" id="PS50181">
    <property type="entry name" value="FBOX"/>
    <property type="match status" value="1"/>
</dbReference>
<evidence type="ECO:0000313" key="3">
    <source>
        <dbReference type="Proteomes" id="UP001370758"/>
    </source>
</evidence>
<protein>
    <recommendedName>
        <fullName evidence="1">F-box domain-containing protein</fullName>
    </recommendedName>
</protein>
<evidence type="ECO:0000313" key="2">
    <source>
        <dbReference type="EMBL" id="KAK6511599.1"/>
    </source>
</evidence>
<dbReference type="InterPro" id="IPR036047">
    <property type="entry name" value="F-box-like_dom_sf"/>
</dbReference>
<name>A0AAV9WNX7_9PEZI</name>
<dbReference type="AlphaFoldDB" id="A0AAV9WNX7"/>
<reference evidence="2 3" key="1">
    <citation type="submission" date="2023-08" db="EMBL/GenBank/DDBJ databases">
        <authorList>
            <person name="Palmer J.M."/>
        </authorList>
    </citation>
    <scope>NUCLEOTIDE SEQUENCE [LARGE SCALE GENOMIC DNA]</scope>
    <source>
        <strain evidence="2 3">TWF481</strain>
    </source>
</reference>
<gene>
    <name evidence="2" type="ORF">TWF481_000514</name>
</gene>
<keyword evidence="3" id="KW-1185">Reference proteome</keyword>